<organism evidence="1 2">
    <name type="scientific">Nocardia carnea</name>
    <dbReference type="NCBI Taxonomy" id="37328"/>
    <lineage>
        <taxon>Bacteria</taxon>
        <taxon>Bacillati</taxon>
        <taxon>Actinomycetota</taxon>
        <taxon>Actinomycetes</taxon>
        <taxon>Mycobacteriales</taxon>
        <taxon>Nocardiaceae</taxon>
        <taxon>Nocardia</taxon>
    </lineage>
</organism>
<protein>
    <submittedName>
        <fullName evidence="1">Uncharacterized protein</fullName>
    </submittedName>
</protein>
<sequence length="121" mass="13189">MTQSVDQVTVETNGSADDLFQLLEWLNDNDQLRGRVKMPAEKVRPGQMGGLTDVLIVAAGAGGVATALARSLTTWFTVRRSKIAVTIKTGTDSEITLDAERVKMPEVTQALQSMLEQLDNR</sequence>
<reference evidence="1 2" key="1">
    <citation type="submission" date="2024-10" db="EMBL/GenBank/DDBJ databases">
        <title>The Natural Products Discovery Center: Release of the First 8490 Sequenced Strains for Exploring Actinobacteria Biosynthetic Diversity.</title>
        <authorList>
            <person name="Kalkreuter E."/>
            <person name="Kautsar S.A."/>
            <person name="Yang D."/>
            <person name="Bader C.D."/>
            <person name="Teijaro C.N."/>
            <person name="Fluegel L."/>
            <person name="Davis C.M."/>
            <person name="Simpson J.R."/>
            <person name="Lauterbach L."/>
            <person name="Steele A.D."/>
            <person name="Gui C."/>
            <person name="Meng S."/>
            <person name="Li G."/>
            <person name="Viehrig K."/>
            <person name="Ye F."/>
            <person name="Su P."/>
            <person name="Kiefer A.F."/>
            <person name="Nichols A."/>
            <person name="Cepeda A.J."/>
            <person name="Yan W."/>
            <person name="Fan B."/>
            <person name="Jiang Y."/>
            <person name="Adhikari A."/>
            <person name="Zheng C.-J."/>
            <person name="Schuster L."/>
            <person name="Cowan T.M."/>
            <person name="Smanski M.J."/>
            <person name="Chevrette M.G."/>
            <person name="De Carvalho L.P.S."/>
            <person name="Shen B."/>
        </authorList>
    </citation>
    <scope>NUCLEOTIDE SEQUENCE [LARGE SCALE GENOMIC DNA]</scope>
    <source>
        <strain evidence="1 2">NPDC020568</strain>
    </source>
</reference>
<dbReference type="Pfam" id="PF19953">
    <property type="entry name" value="EACC1"/>
    <property type="match status" value="1"/>
</dbReference>
<evidence type="ECO:0000313" key="2">
    <source>
        <dbReference type="Proteomes" id="UP001611263"/>
    </source>
</evidence>
<proteinExistence type="predicted"/>
<dbReference type="RefSeq" id="WP_063820668.1">
    <property type="nucleotide sequence ID" value="NZ_JBIRUQ010000024.1"/>
</dbReference>
<accession>A0ABW7U0Q0</accession>
<gene>
    <name evidence="1" type="ORF">ACH4WX_33230</name>
</gene>
<name>A0ABW7U0Q0_9NOCA</name>
<keyword evidence="2" id="KW-1185">Reference proteome</keyword>
<evidence type="ECO:0000313" key="1">
    <source>
        <dbReference type="EMBL" id="MFI1465594.1"/>
    </source>
</evidence>
<dbReference type="InterPro" id="IPR045428">
    <property type="entry name" value="EACC1"/>
</dbReference>
<dbReference type="GeneID" id="93509648"/>
<dbReference type="Proteomes" id="UP001611263">
    <property type="component" value="Unassembled WGS sequence"/>
</dbReference>
<dbReference type="EMBL" id="JBIRUQ010000024">
    <property type="protein sequence ID" value="MFI1465594.1"/>
    <property type="molecule type" value="Genomic_DNA"/>
</dbReference>
<comment type="caution">
    <text evidence="1">The sequence shown here is derived from an EMBL/GenBank/DDBJ whole genome shotgun (WGS) entry which is preliminary data.</text>
</comment>